<comment type="caution">
    <text evidence="6">The sequence shown here is derived from an EMBL/GenBank/DDBJ whole genome shotgun (WGS) entry which is preliminary data.</text>
</comment>
<feature type="domain" description="Transketolase-like pyrimidine-binding" evidence="4">
    <location>
        <begin position="4"/>
        <end position="179"/>
    </location>
</feature>
<protein>
    <submittedName>
        <fullName evidence="6">Pyruvate dehydrogenase E1 component beta subunit</fullName>
    </submittedName>
    <submittedName>
        <fullName evidence="5">Pyruvate dehydrogenase E1 component, beta subunit</fullName>
    </submittedName>
</protein>
<evidence type="ECO:0000313" key="7">
    <source>
        <dbReference type="EMBL" id="EQD39879.1"/>
    </source>
</evidence>
<dbReference type="EMBL" id="AUZY01010100">
    <property type="protein sequence ID" value="EQD39879.1"/>
    <property type="molecule type" value="Genomic_DNA"/>
</dbReference>
<dbReference type="InterPro" id="IPR005475">
    <property type="entry name" value="Transketolase-like_Pyr-bd"/>
</dbReference>
<dbReference type="InterPro" id="IPR029061">
    <property type="entry name" value="THDP-binding"/>
</dbReference>
<dbReference type="EMBL" id="AUZX01013193">
    <property type="protein sequence ID" value="EQD36354.1"/>
    <property type="molecule type" value="Genomic_DNA"/>
</dbReference>
<name>T1A637_9ZZZZ</name>
<comment type="cofactor">
    <cofactor evidence="1">
        <name>thiamine diphosphate</name>
        <dbReference type="ChEBI" id="CHEBI:58937"/>
    </cofactor>
</comment>
<evidence type="ECO:0000256" key="2">
    <source>
        <dbReference type="ARBA" id="ARBA00023002"/>
    </source>
</evidence>
<dbReference type="Pfam" id="PF02780">
    <property type="entry name" value="Transketolase_C"/>
    <property type="match status" value="1"/>
</dbReference>
<dbReference type="CDD" id="cd07036">
    <property type="entry name" value="TPP_PYR_E1-PDHc-beta_like"/>
    <property type="match status" value="1"/>
</dbReference>
<dbReference type="InterPro" id="IPR009014">
    <property type="entry name" value="Transketo_C/PFOR_II"/>
</dbReference>
<sequence length="325" mass="35038">MTELTLVQAVNRGLAEAMRQDPDVLLLGEDIGTNGGVFRATEGLQKEFGAERVIDTPLSECGIVGTAIGMALYGLKPVAEIQFLDFIYPAFDQIVSELSKFRYRSGGQYPCHVVIRAPYGGGIRGGLYHSQSTEAFFCHTAGLKVVIPSTPSDAKGLLLTAIHDEDPVMFLEPKRIYRSVTGEVPDGDYRIPFGKARIVREGTDLTLVAYGAMMVPTLAAAERLATEGLQAEVIDLRTLVPLDEAALLASVEKTGRLVIVHEAARTAGFGAEIAALVAEKALYSLKAPVVRVTGYDTPFPYALEHLYLPSEERIVAAAREVGRTG</sequence>
<keyword evidence="2" id="KW-0560">Oxidoreductase</keyword>
<gene>
    <name evidence="6" type="ORF">B1A_17918</name>
    <name evidence="7" type="ORF">B1B_15191</name>
    <name evidence="5" type="ORF">B2A_13937</name>
</gene>
<dbReference type="SMART" id="SM00861">
    <property type="entry name" value="Transket_pyr"/>
    <property type="match status" value="1"/>
</dbReference>
<dbReference type="FunFam" id="3.40.50.970:FF:000001">
    <property type="entry name" value="Pyruvate dehydrogenase E1 beta subunit"/>
    <property type="match status" value="1"/>
</dbReference>
<evidence type="ECO:0000256" key="3">
    <source>
        <dbReference type="ARBA" id="ARBA00023052"/>
    </source>
</evidence>
<evidence type="ECO:0000259" key="4">
    <source>
        <dbReference type="SMART" id="SM00861"/>
    </source>
</evidence>
<reference evidence="6" key="2">
    <citation type="journal article" date="2014" name="ISME J.">
        <title>Microbial stratification in low pH oxic and suboxic macroscopic growths along an acid mine drainage.</title>
        <authorList>
            <person name="Mendez-Garcia C."/>
            <person name="Mesa V."/>
            <person name="Sprenger R.R."/>
            <person name="Richter M."/>
            <person name="Diez M.S."/>
            <person name="Solano J."/>
            <person name="Bargiela R."/>
            <person name="Golyshina O.V."/>
            <person name="Manteca A."/>
            <person name="Ramos J.L."/>
            <person name="Gallego J.R."/>
            <person name="Llorente I."/>
            <person name="Martins Dos Santos V.A."/>
            <person name="Jensen O.N."/>
            <person name="Pelaez A.I."/>
            <person name="Sanchez J."/>
            <person name="Ferrer M."/>
        </authorList>
    </citation>
    <scope>NUCLEOTIDE SEQUENCE</scope>
</reference>
<accession>T1A637</accession>
<dbReference type="SUPFAM" id="SSF52518">
    <property type="entry name" value="Thiamin diphosphate-binding fold (THDP-binding)"/>
    <property type="match status" value="1"/>
</dbReference>
<dbReference type="PANTHER" id="PTHR43257:SF2">
    <property type="entry name" value="PYRUVATE DEHYDROGENASE E1 COMPONENT SUBUNIT BETA"/>
    <property type="match status" value="1"/>
</dbReference>
<dbReference type="SUPFAM" id="SSF52922">
    <property type="entry name" value="TK C-terminal domain-like"/>
    <property type="match status" value="1"/>
</dbReference>
<keyword evidence="3" id="KW-0786">Thiamine pyrophosphate</keyword>
<dbReference type="InterPro" id="IPR033248">
    <property type="entry name" value="Transketolase_C"/>
</dbReference>
<reference evidence="6" key="1">
    <citation type="submission" date="2013-08" db="EMBL/GenBank/DDBJ databases">
        <authorList>
            <person name="Mendez C."/>
            <person name="Richter M."/>
            <person name="Ferrer M."/>
            <person name="Sanchez J."/>
        </authorList>
    </citation>
    <scope>NUCLEOTIDE SEQUENCE</scope>
</reference>
<dbReference type="NCBIfam" id="NF006667">
    <property type="entry name" value="PRK09212.1"/>
    <property type="match status" value="1"/>
</dbReference>
<dbReference type="EMBL" id="AUZZ01010100">
    <property type="protein sequence ID" value="EQD30892.1"/>
    <property type="molecule type" value="Genomic_DNA"/>
</dbReference>
<organism evidence="6">
    <name type="scientific">mine drainage metagenome</name>
    <dbReference type="NCBI Taxonomy" id="410659"/>
    <lineage>
        <taxon>unclassified sequences</taxon>
        <taxon>metagenomes</taxon>
        <taxon>ecological metagenomes</taxon>
    </lineage>
</organism>
<dbReference type="PANTHER" id="PTHR43257">
    <property type="entry name" value="PYRUVATE DEHYDROGENASE E1 COMPONENT BETA SUBUNIT"/>
    <property type="match status" value="1"/>
</dbReference>
<evidence type="ECO:0000256" key="1">
    <source>
        <dbReference type="ARBA" id="ARBA00001964"/>
    </source>
</evidence>
<evidence type="ECO:0000313" key="5">
    <source>
        <dbReference type="EMBL" id="EQD30892.1"/>
    </source>
</evidence>
<dbReference type="Pfam" id="PF02779">
    <property type="entry name" value="Transket_pyr"/>
    <property type="match status" value="1"/>
</dbReference>
<dbReference type="FunFam" id="3.40.50.920:FF:000001">
    <property type="entry name" value="Pyruvate dehydrogenase E1 beta subunit"/>
    <property type="match status" value="1"/>
</dbReference>
<dbReference type="Gene3D" id="3.40.50.920">
    <property type="match status" value="1"/>
</dbReference>
<dbReference type="AlphaFoldDB" id="T1A637"/>
<keyword evidence="6" id="KW-0670">Pyruvate</keyword>
<dbReference type="Gene3D" id="3.40.50.970">
    <property type="match status" value="1"/>
</dbReference>
<proteinExistence type="predicted"/>
<evidence type="ECO:0000313" key="6">
    <source>
        <dbReference type="EMBL" id="EQD36354.1"/>
    </source>
</evidence>
<dbReference type="GO" id="GO:0016491">
    <property type="term" value="F:oxidoreductase activity"/>
    <property type="evidence" value="ECO:0007669"/>
    <property type="project" value="UniProtKB-KW"/>
</dbReference>